<dbReference type="AlphaFoldDB" id="A0A6H5IHS5"/>
<comment type="subcellular location">
    <subcellularLocation>
        <location evidence="1 6">Nucleus</location>
    </subcellularLocation>
</comment>
<evidence type="ECO:0000256" key="4">
    <source>
        <dbReference type="ARBA" id="ARBA00023125"/>
    </source>
</evidence>
<feature type="domain" description="Proliferating cell nuclear antigen PCNA N-terminal" evidence="8">
    <location>
        <begin position="1"/>
        <end position="124"/>
    </location>
</feature>
<dbReference type="FunFam" id="3.70.10.10:FF:000001">
    <property type="entry name" value="Proliferating cell nuclear antigen"/>
    <property type="match status" value="1"/>
</dbReference>
<evidence type="ECO:0000256" key="6">
    <source>
        <dbReference type="RuleBase" id="RU000641"/>
    </source>
</evidence>
<dbReference type="Proteomes" id="UP000479190">
    <property type="component" value="Unassembled WGS sequence"/>
</dbReference>
<dbReference type="Gene3D" id="3.70.10.10">
    <property type="match status" value="1"/>
</dbReference>
<dbReference type="OrthoDB" id="534348at2759"/>
<dbReference type="GO" id="GO:0030337">
    <property type="term" value="F:DNA polymerase processivity factor activity"/>
    <property type="evidence" value="ECO:0007669"/>
    <property type="project" value="InterPro"/>
</dbReference>
<keyword evidence="3 7" id="KW-0235">DNA replication</keyword>
<organism evidence="10 11">
    <name type="scientific">Trichogramma brassicae</name>
    <dbReference type="NCBI Taxonomy" id="86971"/>
    <lineage>
        <taxon>Eukaryota</taxon>
        <taxon>Metazoa</taxon>
        <taxon>Ecdysozoa</taxon>
        <taxon>Arthropoda</taxon>
        <taxon>Hexapoda</taxon>
        <taxon>Insecta</taxon>
        <taxon>Pterygota</taxon>
        <taxon>Neoptera</taxon>
        <taxon>Endopterygota</taxon>
        <taxon>Hymenoptera</taxon>
        <taxon>Apocrita</taxon>
        <taxon>Proctotrupomorpha</taxon>
        <taxon>Chalcidoidea</taxon>
        <taxon>Trichogrammatidae</taxon>
        <taxon>Trichogramma</taxon>
    </lineage>
</organism>
<dbReference type="GO" id="GO:0006272">
    <property type="term" value="P:leading strand elongation"/>
    <property type="evidence" value="ECO:0007669"/>
    <property type="project" value="TreeGrafter"/>
</dbReference>
<dbReference type="InterPro" id="IPR022648">
    <property type="entry name" value="Pr_cel_nuc_antig_N"/>
</dbReference>
<evidence type="ECO:0000256" key="1">
    <source>
        <dbReference type="ARBA" id="ARBA00004123"/>
    </source>
</evidence>
<evidence type="ECO:0000256" key="7">
    <source>
        <dbReference type="RuleBase" id="RU003671"/>
    </source>
</evidence>
<dbReference type="InterPro" id="IPR000730">
    <property type="entry name" value="Pr_cel_nuc_antig"/>
</dbReference>
<dbReference type="PROSITE" id="PS01251">
    <property type="entry name" value="PCNA_1"/>
    <property type="match status" value="1"/>
</dbReference>
<sequence length="261" mass="29066">MFEARLAQSAILKKVLEAVKDLLSEATFECSDSGIMVQAMDNAHVSLVSLNLRSDGFDKFRCDRNLSMGMNITTMTKILRCASSEDTVTLRAWDNPDNIIFIFESPSKEKLAEYEMKLINMDQEHLGIPETMYSCVVKMPSAEFARICKDLSQFGEAITIACSKEGVKFSAAGDYGNANIKLAQTAEVDKEEEAVCIDMQEPVKLTFACRYLNSFVKATPLCAQVKLSMSADVPLVCEYSIGEIGHIRYYLAPKIDDEDEN</sequence>
<dbReference type="PANTHER" id="PTHR11352">
    <property type="entry name" value="PROLIFERATING CELL NUCLEAR ANTIGEN"/>
    <property type="match status" value="1"/>
</dbReference>
<accession>A0A6H5IHS5</accession>
<keyword evidence="4 7" id="KW-0238">DNA-binding</keyword>
<reference evidence="10 11" key="1">
    <citation type="submission" date="2020-02" db="EMBL/GenBank/DDBJ databases">
        <authorList>
            <person name="Ferguson B K."/>
        </authorList>
    </citation>
    <scope>NUCLEOTIDE SEQUENCE [LARGE SCALE GENOMIC DNA]</scope>
</reference>
<dbReference type="PANTHER" id="PTHR11352:SF0">
    <property type="entry name" value="PROLIFERATING CELL NUCLEAR ANTIGEN"/>
    <property type="match status" value="1"/>
</dbReference>
<feature type="domain" description="Proliferating cell nuclear antigen PCNA C-terminal" evidence="9">
    <location>
        <begin position="127"/>
        <end position="254"/>
    </location>
</feature>
<protein>
    <recommendedName>
        <fullName evidence="6">DNA sliding clamp PCNA</fullName>
    </recommendedName>
</protein>
<proteinExistence type="inferred from homology"/>
<dbReference type="HAMAP" id="MF_00317">
    <property type="entry name" value="DNApol_clamp_arch"/>
    <property type="match status" value="1"/>
</dbReference>
<dbReference type="Pfam" id="PF00705">
    <property type="entry name" value="PCNA_N"/>
    <property type="match status" value="1"/>
</dbReference>
<dbReference type="CDD" id="cd00577">
    <property type="entry name" value="PCNA"/>
    <property type="match status" value="1"/>
</dbReference>
<dbReference type="NCBIfam" id="TIGR00590">
    <property type="entry name" value="pcna"/>
    <property type="match status" value="1"/>
</dbReference>
<comment type="function">
    <text evidence="6">This protein is an auxiliary protein of DNA polymerase delta and is involved in the control of eukaryotic DNA replication by increasing the polymerase's processivity during elongation of the leading strand.</text>
</comment>
<evidence type="ECO:0000256" key="2">
    <source>
        <dbReference type="ARBA" id="ARBA00010462"/>
    </source>
</evidence>
<comment type="similarity">
    <text evidence="2 7">Belongs to the PCNA family.</text>
</comment>
<gene>
    <name evidence="10" type="ORF">TBRA_LOCUS8100</name>
</gene>
<dbReference type="GO" id="GO:0006275">
    <property type="term" value="P:regulation of DNA replication"/>
    <property type="evidence" value="ECO:0007669"/>
    <property type="project" value="InterPro"/>
</dbReference>
<dbReference type="Pfam" id="PF02747">
    <property type="entry name" value="PCNA_C"/>
    <property type="match status" value="1"/>
</dbReference>
<evidence type="ECO:0000313" key="11">
    <source>
        <dbReference type="Proteomes" id="UP000479190"/>
    </source>
</evidence>
<keyword evidence="5 6" id="KW-0539">Nucleus</keyword>
<dbReference type="InterPro" id="IPR022659">
    <property type="entry name" value="Pr_cel_nuc_antig_CS"/>
</dbReference>
<dbReference type="GO" id="GO:0003677">
    <property type="term" value="F:DNA binding"/>
    <property type="evidence" value="ECO:0007669"/>
    <property type="project" value="UniProtKB-KW"/>
</dbReference>
<dbReference type="GO" id="GO:0043626">
    <property type="term" value="C:PCNA complex"/>
    <property type="evidence" value="ECO:0007669"/>
    <property type="project" value="TreeGrafter"/>
</dbReference>
<dbReference type="GO" id="GO:0042542">
    <property type="term" value="P:response to hydrogen peroxide"/>
    <property type="evidence" value="ECO:0007669"/>
    <property type="project" value="UniProtKB-ARBA"/>
</dbReference>
<dbReference type="EMBL" id="CADCXV010000810">
    <property type="protein sequence ID" value="CAB0036222.1"/>
    <property type="molecule type" value="Genomic_DNA"/>
</dbReference>
<evidence type="ECO:0000256" key="5">
    <source>
        <dbReference type="ARBA" id="ARBA00023242"/>
    </source>
</evidence>
<evidence type="ECO:0000256" key="3">
    <source>
        <dbReference type="ARBA" id="ARBA00022705"/>
    </source>
</evidence>
<evidence type="ECO:0000259" key="9">
    <source>
        <dbReference type="Pfam" id="PF02747"/>
    </source>
</evidence>
<dbReference type="GO" id="GO:0072702">
    <property type="term" value="P:response to methyl methanesulfonate"/>
    <property type="evidence" value="ECO:0007669"/>
    <property type="project" value="UniProtKB-ARBA"/>
</dbReference>
<evidence type="ECO:0000259" key="8">
    <source>
        <dbReference type="Pfam" id="PF00705"/>
    </source>
</evidence>
<keyword evidence="11" id="KW-1185">Reference proteome</keyword>
<dbReference type="GO" id="GO:0019985">
    <property type="term" value="P:translesion synthesis"/>
    <property type="evidence" value="ECO:0007669"/>
    <property type="project" value="TreeGrafter"/>
</dbReference>
<name>A0A6H5IHS5_9HYME</name>
<dbReference type="GO" id="GO:0006298">
    <property type="term" value="P:mismatch repair"/>
    <property type="evidence" value="ECO:0007669"/>
    <property type="project" value="TreeGrafter"/>
</dbReference>
<evidence type="ECO:0000313" key="10">
    <source>
        <dbReference type="EMBL" id="CAB0036222.1"/>
    </source>
</evidence>
<dbReference type="SUPFAM" id="SSF55979">
    <property type="entry name" value="DNA clamp"/>
    <property type="match status" value="2"/>
</dbReference>
<dbReference type="PRINTS" id="PR00339">
    <property type="entry name" value="PCNACYCLIN"/>
</dbReference>
<dbReference type="InterPro" id="IPR046938">
    <property type="entry name" value="DNA_clamp_sf"/>
</dbReference>
<dbReference type="InterPro" id="IPR022649">
    <property type="entry name" value="Pr_cel_nuc_antig_C"/>
</dbReference>
<dbReference type="GO" id="GO:0003682">
    <property type="term" value="F:chromatin binding"/>
    <property type="evidence" value="ECO:0007669"/>
    <property type="project" value="UniProtKB-ARBA"/>
</dbReference>